<dbReference type="EMBL" id="FNYY01000002">
    <property type="protein sequence ID" value="SEI79540.1"/>
    <property type="molecule type" value="Genomic_DNA"/>
</dbReference>
<dbReference type="InterPro" id="IPR036390">
    <property type="entry name" value="WH_DNA-bd_sf"/>
</dbReference>
<dbReference type="GO" id="GO:0043565">
    <property type="term" value="F:sequence-specific DNA binding"/>
    <property type="evidence" value="ECO:0007669"/>
    <property type="project" value="TreeGrafter"/>
</dbReference>
<evidence type="ECO:0000313" key="6">
    <source>
        <dbReference type="EMBL" id="SEI79540.1"/>
    </source>
</evidence>
<dbReference type="Pfam" id="PF00126">
    <property type="entry name" value="HTH_1"/>
    <property type="match status" value="1"/>
</dbReference>
<evidence type="ECO:0000256" key="1">
    <source>
        <dbReference type="ARBA" id="ARBA00009437"/>
    </source>
</evidence>
<dbReference type="AlphaFoldDB" id="A0A975W776"/>
<dbReference type="PROSITE" id="PS50931">
    <property type="entry name" value="HTH_LYSR"/>
    <property type="match status" value="1"/>
</dbReference>
<evidence type="ECO:0000256" key="2">
    <source>
        <dbReference type="ARBA" id="ARBA00023015"/>
    </source>
</evidence>
<dbReference type="InterPro" id="IPR036388">
    <property type="entry name" value="WH-like_DNA-bd_sf"/>
</dbReference>
<organism evidence="6 7">
    <name type="scientific">Marinovum algicola</name>
    <dbReference type="NCBI Taxonomy" id="42444"/>
    <lineage>
        <taxon>Bacteria</taxon>
        <taxon>Pseudomonadati</taxon>
        <taxon>Pseudomonadota</taxon>
        <taxon>Alphaproteobacteria</taxon>
        <taxon>Rhodobacterales</taxon>
        <taxon>Roseobacteraceae</taxon>
        <taxon>Marinovum</taxon>
    </lineage>
</organism>
<name>A0A975W776_9RHOB</name>
<dbReference type="GeneID" id="80816937"/>
<dbReference type="Proteomes" id="UP000182932">
    <property type="component" value="Unassembled WGS sequence"/>
</dbReference>
<proteinExistence type="inferred from homology"/>
<dbReference type="Gene3D" id="1.10.10.10">
    <property type="entry name" value="Winged helix-like DNA-binding domain superfamily/Winged helix DNA-binding domain"/>
    <property type="match status" value="1"/>
</dbReference>
<dbReference type="GO" id="GO:0003700">
    <property type="term" value="F:DNA-binding transcription factor activity"/>
    <property type="evidence" value="ECO:0007669"/>
    <property type="project" value="InterPro"/>
</dbReference>
<dbReference type="SUPFAM" id="SSF46785">
    <property type="entry name" value="Winged helix' DNA-binding domain"/>
    <property type="match status" value="1"/>
</dbReference>
<protein>
    <submittedName>
        <fullName evidence="6">DNA-binding transcriptional regulator, LysR family</fullName>
    </submittedName>
</protein>
<keyword evidence="4" id="KW-0804">Transcription</keyword>
<accession>A0A975W776</accession>
<keyword evidence="7" id="KW-1185">Reference proteome</keyword>
<feature type="domain" description="HTH lysR-type" evidence="5">
    <location>
        <begin position="4"/>
        <end position="61"/>
    </location>
</feature>
<dbReference type="Pfam" id="PF03466">
    <property type="entry name" value="LysR_substrate"/>
    <property type="match status" value="1"/>
</dbReference>
<reference evidence="6 7" key="1">
    <citation type="submission" date="2016-10" db="EMBL/GenBank/DDBJ databases">
        <authorList>
            <person name="Varghese N."/>
            <person name="Submissions S."/>
        </authorList>
    </citation>
    <scope>NUCLEOTIDE SEQUENCE [LARGE SCALE GENOMIC DNA]</scope>
    <source>
        <strain evidence="6 7">FF3</strain>
    </source>
</reference>
<dbReference type="GO" id="GO:0006351">
    <property type="term" value="P:DNA-templated transcription"/>
    <property type="evidence" value="ECO:0007669"/>
    <property type="project" value="TreeGrafter"/>
</dbReference>
<evidence type="ECO:0000256" key="4">
    <source>
        <dbReference type="ARBA" id="ARBA00023163"/>
    </source>
</evidence>
<evidence type="ECO:0000259" key="5">
    <source>
        <dbReference type="PROSITE" id="PS50931"/>
    </source>
</evidence>
<dbReference type="SUPFAM" id="SSF53850">
    <property type="entry name" value="Periplasmic binding protein-like II"/>
    <property type="match status" value="1"/>
</dbReference>
<dbReference type="PANTHER" id="PTHR30537:SF3">
    <property type="entry name" value="TRANSCRIPTIONAL REGULATORY PROTEIN"/>
    <property type="match status" value="1"/>
</dbReference>
<evidence type="ECO:0000313" key="7">
    <source>
        <dbReference type="Proteomes" id="UP000182932"/>
    </source>
</evidence>
<sequence length="285" mass="30491">MHNDNWDDLKFVLSVAETGSVSGAARRLGVNHATVLRRISAFEDAHGAEVFERSQQGYRLRTDRADVIEAAREAALALGRVSDLLRAGGAAAGDLLRLTSTDTFCTGVLAAGLGRISDVMAPHRVCLMSNNAHLDMGRLQADLAVRPSLTRPSDMSGAAAAELGFGAYARDPDDRRWLGLAGPLARAAPAQWMAEHVAPDRIAACADSFLALRAMAVRGQGIAILPHVLAVECPELRPVHCGLPRMRIPIWVLCHRDLAGSPRMARFMAVVREVLADQAEALAGP</sequence>
<keyword evidence="3 6" id="KW-0238">DNA-binding</keyword>
<dbReference type="InterPro" id="IPR005119">
    <property type="entry name" value="LysR_subst-bd"/>
</dbReference>
<gene>
    <name evidence="6" type="ORF">SAMN04487940_10266</name>
</gene>
<comment type="similarity">
    <text evidence="1">Belongs to the LysR transcriptional regulatory family.</text>
</comment>
<comment type="caution">
    <text evidence="6">The sequence shown here is derived from an EMBL/GenBank/DDBJ whole genome shotgun (WGS) entry which is preliminary data.</text>
</comment>
<dbReference type="RefSeq" id="WP_074834959.1">
    <property type="nucleotide sequence ID" value="NZ_FNYY01000002.1"/>
</dbReference>
<dbReference type="Gene3D" id="3.40.190.290">
    <property type="match status" value="1"/>
</dbReference>
<evidence type="ECO:0000256" key="3">
    <source>
        <dbReference type="ARBA" id="ARBA00023125"/>
    </source>
</evidence>
<dbReference type="InterPro" id="IPR000847">
    <property type="entry name" value="LysR_HTH_N"/>
</dbReference>
<dbReference type="InterPro" id="IPR058163">
    <property type="entry name" value="LysR-type_TF_proteobact-type"/>
</dbReference>
<dbReference type="PANTHER" id="PTHR30537">
    <property type="entry name" value="HTH-TYPE TRANSCRIPTIONAL REGULATOR"/>
    <property type="match status" value="1"/>
</dbReference>
<keyword evidence="2" id="KW-0805">Transcription regulation</keyword>